<name>A0A068UR96_COFCA</name>
<feature type="transmembrane region" description="Helical" evidence="1">
    <location>
        <begin position="6"/>
        <end position="33"/>
    </location>
</feature>
<dbReference type="Pfam" id="PF00646">
    <property type="entry name" value="F-box"/>
    <property type="match status" value="1"/>
</dbReference>
<protein>
    <recommendedName>
        <fullName evidence="2">F-box domain-containing protein</fullName>
    </recommendedName>
</protein>
<dbReference type="Pfam" id="PF23622">
    <property type="entry name" value="LRR_At1g61320_AtMIF1"/>
    <property type="match status" value="1"/>
</dbReference>
<organism evidence="3 4">
    <name type="scientific">Coffea canephora</name>
    <name type="common">Robusta coffee</name>
    <dbReference type="NCBI Taxonomy" id="49390"/>
    <lineage>
        <taxon>Eukaryota</taxon>
        <taxon>Viridiplantae</taxon>
        <taxon>Streptophyta</taxon>
        <taxon>Embryophyta</taxon>
        <taxon>Tracheophyta</taxon>
        <taxon>Spermatophyta</taxon>
        <taxon>Magnoliopsida</taxon>
        <taxon>eudicotyledons</taxon>
        <taxon>Gunneridae</taxon>
        <taxon>Pentapetalae</taxon>
        <taxon>asterids</taxon>
        <taxon>lamiids</taxon>
        <taxon>Gentianales</taxon>
        <taxon>Rubiaceae</taxon>
        <taxon>Ixoroideae</taxon>
        <taxon>Gardenieae complex</taxon>
        <taxon>Bertiereae - Coffeeae clade</taxon>
        <taxon>Coffeeae</taxon>
        <taxon>Coffea</taxon>
    </lineage>
</organism>
<proteinExistence type="predicted"/>
<dbReference type="SUPFAM" id="SSF52047">
    <property type="entry name" value="RNI-like"/>
    <property type="match status" value="1"/>
</dbReference>
<keyword evidence="4" id="KW-1185">Reference proteome</keyword>
<dbReference type="Proteomes" id="UP000295252">
    <property type="component" value="Chromosome V"/>
</dbReference>
<dbReference type="InterPro" id="IPR001810">
    <property type="entry name" value="F-box_dom"/>
</dbReference>
<dbReference type="CDD" id="cd22160">
    <property type="entry name" value="F-box_AtFBL13-like"/>
    <property type="match status" value="1"/>
</dbReference>
<dbReference type="PANTHER" id="PTHR34145:SF68">
    <property type="entry name" value="FBD DOMAIN-CONTAINING PROTEIN"/>
    <property type="match status" value="1"/>
</dbReference>
<dbReference type="InParanoid" id="A0A068UR96"/>
<evidence type="ECO:0000256" key="1">
    <source>
        <dbReference type="SAM" id="Phobius"/>
    </source>
</evidence>
<keyword evidence="1" id="KW-1133">Transmembrane helix</keyword>
<feature type="domain" description="F-box" evidence="2">
    <location>
        <begin position="78"/>
        <end position="114"/>
    </location>
</feature>
<dbReference type="Gene3D" id="1.20.1280.50">
    <property type="match status" value="1"/>
</dbReference>
<evidence type="ECO:0000313" key="3">
    <source>
        <dbReference type="EMBL" id="CDP10822.1"/>
    </source>
</evidence>
<feature type="transmembrane region" description="Helical" evidence="1">
    <location>
        <begin position="54"/>
        <end position="77"/>
    </location>
</feature>
<dbReference type="OMA" id="PRINICL"/>
<dbReference type="Gene3D" id="3.80.10.10">
    <property type="entry name" value="Ribonuclease Inhibitor"/>
    <property type="match status" value="1"/>
</dbReference>
<evidence type="ECO:0000259" key="2">
    <source>
        <dbReference type="PROSITE" id="PS50181"/>
    </source>
</evidence>
<dbReference type="AlphaFoldDB" id="A0A068UR96"/>
<dbReference type="InterPro" id="IPR053772">
    <property type="entry name" value="At1g61320/At1g61330-like"/>
</dbReference>
<dbReference type="EMBL" id="HG739132">
    <property type="protein sequence ID" value="CDP10822.1"/>
    <property type="molecule type" value="Genomic_DNA"/>
</dbReference>
<dbReference type="SMART" id="SM00256">
    <property type="entry name" value="FBOX"/>
    <property type="match status" value="1"/>
</dbReference>
<dbReference type="InterPro" id="IPR053781">
    <property type="entry name" value="F-box_AtFBL13-like"/>
</dbReference>
<dbReference type="OrthoDB" id="613853at2759"/>
<dbReference type="InterPro" id="IPR036047">
    <property type="entry name" value="F-box-like_dom_sf"/>
</dbReference>
<dbReference type="InterPro" id="IPR032675">
    <property type="entry name" value="LRR_dom_sf"/>
</dbReference>
<dbReference type="STRING" id="49390.A0A068UR96"/>
<dbReference type="PANTHER" id="PTHR34145">
    <property type="entry name" value="OS02G0105600 PROTEIN"/>
    <property type="match status" value="1"/>
</dbReference>
<sequence>MKSRLLSLAIYPILDIGSGGILLCMLICTCVFVDKYLIKTCISYYVDCVLETKLYFFFFLTIQLVQTCLLNVEILLLQDWIDQLPEEILGNILSRMAMKEAARTSILSRRWRNLWKVYGSHLDFDASETMRLMFDGVKERHIEAPKYRDWVNQVLDSHEGSSLERLRIAFDLGGSYIYATAVDKWIDFAIVKRVQRLEVDLTAAAGCYTCSDSVYTFPSWLLDLPSDFPSFDRLTVLCLKSVSITEEDLAYFLSTCPFLEQLTVENSSSLQNFRVSGQSLKLKHLEIGYCQKLQNVEVSAASLVSFKYAGPRINICLIEVPELALVSFSNQYCEKFIINSPSSLYLSRLEKLELDLRFTVISINSFPSNFPEFSNLKHLELKFVAVADESALFFSSIIGASPGLITLTLKYDIDWATRHQTLSNPEQARRYSHKCLNVIEFVGWAGIKTDVQLANYLLETAISLEKIIVDCRIPRYTRTSWNEELCPMPGNREAALLSAKELQRKLPPRAQLIIV</sequence>
<dbReference type="PROSITE" id="PS50181">
    <property type="entry name" value="FBOX"/>
    <property type="match status" value="1"/>
</dbReference>
<accession>A0A068UR96</accession>
<evidence type="ECO:0000313" key="4">
    <source>
        <dbReference type="Proteomes" id="UP000295252"/>
    </source>
</evidence>
<gene>
    <name evidence="3" type="ORF">GSCOC_T00031711001</name>
</gene>
<dbReference type="PhylomeDB" id="A0A068UR96"/>
<keyword evidence="1" id="KW-0472">Membrane</keyword>
<dbReference type="InterPro" id="IPR055357">
    <property type="entry name" value="LRR_At1g61320_AtMIF1"/>
</dbReference>
<reference evidence="4" key="1">
    <citation type="journal article" date="2014" name="Science">
        <title>The coffee genome provides insight into the convergent evolution of caffeine biosynthesis.</title>
        <authorList>
            <person name="Denoeud F."/>
            <person name="Carretero-Paulet L."/>
            <person name="Dereeper A."/>
            <person name="Droc G."/>
            <person name="Guyot R."/>
            <person name="Pietrella M."/>
            <person name="Zheng C."/>
            <person name="Alberti A."/>
            <person name="Anthony F."/>
            <person name="Aprea G."/>
            <person name="Aury J.M."/>
            <person name="Bento P."/>
            <person name="Bernard M."/>
            <person name="Bocs S."/>
            <person name="Campa C."/>
            <person name="Cenci A."/>
            <person name="Combes M.C."/>
            <person name="Crouzillat D."/>
            <person name="Da Silva C."/>
            <person name="Daddiego L."/>
            <person name="De Bellis F."/>
            <person name="Dussert S."/>
            <person name="Garsmeur O."/>
            <person name="Gayraud T."/>
            <person name="Guignon V."/>
            <person name="Jahn K."/>
            <person name="Jamilloux V."/>
            <person name="Joet T."/>
            <person name="Labadie K."/>
            <person name="Lan T."/>
            <person name="Leclercq J."/>
            <person name="Lepelley M."/>
            <person name="Leroy T."/>
            <person name="Li L.T."/>
            <person name="Librado P."/>
            <person name="Lopez L."/>
            <person name="Munoz A."/>
            <person name="Noel B."/>
            <person name="Pallavicini A."/>
            <person name="Perrotta G."/>
            <person name="Poncet V."/>
            <person name="Pot D."/>
            <person name="Priyono X."/>
            <person name="Rigoreau M."/>
            <person name="Rouard M."/>
            <person name="Rozas J."/>
            <person name="Tranchant-Dubreuil C."/>
            <person name="VanBuren R."/>
            <person name="Zhang Q."/>
            <person name="Andrade A.C."/>
            <person name="Argout X."/>
            <person name="Bertrand B."/>
            <person name="de Kochko A."/>
            <person name="Graziosi G."/>
            <person name="Henry R.J."/>
            <person name="Jayarama X."/>
            <person name="Ming R."/>
            <person name="Nagai C."/>
            <person name="Rounsley S."/>
            <person name="Sankoff D."/>
            <person name="Giuliano G."/>
            <person name="Albert V.A."/>
            <person name="Wincker P."/>
            <person name="Lashermes P."/>
        </authorList>
    </citation>
    <scope>NUCLEOTIDE SEQUENCE [LARGE SCALE GENOMIC DNA]</scope>
    <source>
        <strain evidence="4">cv. DH200-94</strain>
    </source>
</reference>
<keyword evidence="1" id="KW-0812">Transmembrane</keyword>
<dbReference type="Gramene" id="CDP10822">
    <property type="protein sequence ID" value="CDP10822"/>
    <property type="gene ID" value="GSCOC_T00031711001"/>
</dbReference>
<dbReference type="SUPFAM" id="SSF81383">
    <property type="entry name" value="F-box domain"/>
    <property type="match status" value="1"/>
</dbReference>